<dbReference type="Pfam" id="PF22435">
    <property type="entry name" value="MRM3-like_sub_bind"/>
    <property type="match status" value="1"/>
</dbReference>
<dbReference type="InterPro" id="IPR013123">
    <property type="entry name" value="SpoU_subst-bd"/>
</dbReference>
<keyword evidence="2 5" id="KW-0489">Methyltransferase</keyword>
<dbReference type="InterPro" id="IPR051259">
    <property type="entry name" value="rRNA_Methyltransferase"/>
</dbReference>
<comment type="similarity">
    <text evidence="1">Belongs to the class IV-like SAM-binding methyltransferase superfamily. RNA methyltransferase TrmH family.</text>
</comment>
<dbReference type="SUPFAM" id="SSF55315">
    <property type="entry name" value="L30e-like"/>
    <property type="match status" value="1"/>
</dbReference>
<dbReference type="InterPro" id="IPR029028">
    <property type="entry name" value="Alpha/beta_knot_MTases"/>
</dbReference>
<dbReference type="InterPro" id="IPR029064">
    <property type="entry name" value="Ribosomal_eL30-like_sf"/>
</dbReference>
<dbReference type="SMART" id="SM00967">
    <property type="entry name" value="SpoU_sub_bind"/>
    <property type="match status" value="1"/>
</dbReference>
<name>E7GF23_9FIRM</name>
<dbReference type="CDD" id="cd18095">
    <property type="entry name" value="SpoU-like_rRNA-MTase"/>
    <property type="match status" value="1"/>
</dbReference>
<dbReference type="GO" id="GO:0006396">
    <property type="term" value="P:RNA processing"/>
    <property type="evidence" value="ECO:0007669"/>
    <property type="project" value="InterPro"/>
</dbReference>
<dbReference type="Gene3D" id="3.40.1280.10">
    <property type="match status" value="1"/>
</dbReference>
<dbReference type="PANTHER" id="PTHR43191">
    <property type="entry name" value="RRNA METHYLTRANSFERASE 3"/>
    <property type="match status" value="1"/>
</dbReference>
<evidence type="ECO:0000256" key="2">
    <source>
        <dbReference type="ARBA" id="ARBA00022603"/>
    </source>
</evidence>
<dbReference type="HOGENOM" id="CLU_021322_3_2_9"/>
<comment type="caution">
    <text evidence="5">The sequence shown here is derived from an EMBL/GenBank/DDBJ whole genome shotgun (WGS) entry which is preliminary data.</text>
</comment>
<dbReference type="AlphaFoldDB" id="E7GF23"/>
<dbReference type="SUPFAM" id="SSF75217">
    <property type="entry name" value="alpha/beta knot"/>
    <property type="match status" value="1"/>
</dbReference>
<proteinExistence type="inferred from homology"/>
<dbReference type="STRING" id="100884.GCA_000269565_00699"/>
<accession>E7GF23</accession>
<dbReference type="GO" id="GO:0032259">
    <property type="term" value="P:methylation"/>
    <property type="evidence" value="ECO:0007669"/>
    <property type="project" value="UniProtKB-KW"/>
</dbReference>
<dbReference type="GO" id="GO:0003723">
    <property type="term" value="F:RNA binding"/>
    <property type="evidence" value="ECO:0007669"/>
    <property type="project" value="InterPro"/>
</dbReference>
<evidence type="ECO:0000256" key="1">
    <source>
        <dbReference type="ARBA" id="ARBA00007228"/>
    </source>
</evidence>
<dbReference type="InterPro" id="IPR053888">
    <property type="entry name" value="MRM3-like_sub_bind"/>
</dbReference>
<dbReference type="Pfam" id="PF00588">
    <property type="entry name" value="SpoU_methylase"/>
    <property type="match status" value="1"/>
</dbReference>
<reference evidence="5 6" key="1">
    <citation type="submission" date="2010-12" db="EMBL/GenBank/DDBJ databases">
        <title>The Genome Sequence of Coprobacillus sp. strain 29_1.</title>
        <authorList>
            <consortium name="The Broad Institute Genome Sequencing Platform"/>
            <person name="Earl A."/>
            <person name="Ward D."/>
            <person name="Feldgarden M."/>
            <person name="Gevers D."/>
            <person name="Daigneault M."/>
            <person name="Sibley C.D."/>
            <person name="White A."/>
            <person name="Strauss J."/>
            <person name="Allen-Vercoe E."/>
            <person name="Young S.K."/>
            <person name="Zeng Q."/>
            <person name="Gargeya S."/>
            <person name="Fitzgerald M."/>
            <person name="Haas B."/>
            <person name="Abouelleil A."/>
            <person name="Alvarado L."/>
            <person name="Arachchi H.M."/>
            <person name="Berlin A."/>
            <person name="Brown A."/>
            <person name="Chapman S.B."/>
            <person name="Chen Z."/>
            <person name="Dunbar C."/>
            <person name="Freedman E."/>
            <person name="Gearin G."/>
            <person name="Gellesch M."/>
            <person name="Goldberg J."/>
            <person name="Griggs A."/>
            <person name="Gujja S."/>
            <person name="Heilman E."/>
            <person name="Heiman D."/>
            <person name="Howarth C."/>
            <person name="Larson L."/>
            <person name="Lui A."/>
            <person name="MacDonald P.J.P."/>
            <person name="Mehta T."/>
            <person name="Montmayeur A."/>
            <person name="Murphy C."/>
            <person name="Neiman D."/>
            <person name="Pearson M."/>
            <person name="Priest M."/>
            <person name="Roberts A."/>
            <person name="Saif S."/>
            <person name="Shea T."/>
            <person name="Shenoy N."/>
            <person name="Sisk P."/>
            <person name="Stolte C."/>
            <person name="Sykes S."/>
            <person name="White J."/>
            <person name="Yandava C."/>
            <person name="Nusbaum C."/>
            <person name="Birren B."/>
        </authorList>
    </citation>
    <scope>NUCLEOTIDE SEQUENCE [LARGE SCALE GENOMIC DNA]</scope>
    <source>
        <strain evidence="5 6">29_1</strain>
    </source>
</reference>
<evidence type="ECO:0000313" key="5">
    <source>
        <dbReference type="EMBL" id="EFW03302.1"/>
    </source>
</evidence>
<keyword evidence="6" id="KW-1185">Reference proteome</keyword>
<evidence type="ECO:0000259" key="4">
    <source>
        <dbReference type="SMART" id="SM00967"/>
    </source>
</evidence>
<evidence type="ECO:0000313" key="6">
    <source>
        <dbReference type="Proteomes" id="UP000003157"/>
    </source>
</evidence>
<dbReference type="Gene3D" id="3.30.1330.30">
    <property type="match status" value="1"/>
</dbReference>
<evidence type="ECO:0000256" key="3">
    <source>
        <dbReference type="ARBA" id="ARBA00022679"/>
    </source>
</evidence>
<dbReference type="RefSeq" id="WP_008790448.1">
    <property type="nucleotide sequence ID" value="NZ_AKCB01000001.1"/>
</dbReference>
<dbReference type="GeneID" id="78228596"/>
<dbReference type="GO" id="GO:0005737">
    <property type="term" value="C:cytoplasm"/>
    <property type="evidence" value="ECO:0007669"/>
    <property type="project" value="UniProtKB-ARBA"/>
</dbReference>
<dbReference type="eggNOG" id="COG0566">
    <property type="taxonomic scope" value="Bacteria"/>
</dbReference>
<gene>
    <name evidence="5" type="ORF">HMPREF9488_03366</name>
</gene>
<dbReference type="Proteomes" id="UP000003157">
    <property type="component" value="Unassembled WGS sequence"/>
</dbReference>
<protein>
    <submittedName>
        <fullName evidence="5">tRNA/rRNA methyltransferase</fullName>
    </submittedName>
</protein>
<dbReference type="PANTHER" id="PTHR43191:SF2">
    <property type="entry name" value="RRNA METHYLTRANSFERASE 3, MITOCHONDRIAL"/>
    <property type="match status" value="1"/>
</dbReference>
<dbReference type="GO" id="GO:0008173">
    <property type="term" value="F:RNA methyltransferase activity"/>
    <property type="evidence" value="ECO:0007669"/>
    <property type="project" value="InterPro"/>
</dbReference>
<feature type="domain" description="RNA 2-O ribose methyltransferase substrate binding" evidence="4">
    <location>
        <begin position="29"/>
        <end position="90"/>
    </location>
</feature>
<organism evidence="5 6">
    <name type="scientific">Coprobacillus cateniformis</name>
    <dbReference type="NCBI Taxonomy" id="100884"/>
    <lineage>
        <taxon>Bacteria</taxon>
        <taxon>Bacillati</taxon>
        <taxon>Bacillota</taxon>
        <taxon>Erysipelotrichia</taxon>
        <taxon>Erysipelotrichales</taxon>
        <taxon>Coprobacillaceae</taxon>
        <taxon>Coprobacillus</taxon>
    </lineage>
</organism>
<dbReference type="InterPro" id="IPR029026">
    <property type="entry name" value="tRNA_m1G_MTases_N"/>
</dbReference>
<dbReference type="InterPro" id="IPR001537">
    <property type="entry name" value="SpoU_MeTrfase"/>
</dbReference>
<dbReference type="OrthoDB" id="9785673at2"/>
<dbReference type="EMBL" id="ADKX01000048">
    <property type="protein sequence ID" value="EFW03302.1"/>
    <property type="molecule type" value="Genomic_DNA"/>
</dbReference>
<keyword evidence="3 5" id="KW-0808">Transferase</keyword>
<sequence length="240" mass="27506">MITSLQNETIKEIVKLKQKKYRDEKKMFLIEGFHLIEEARKKHSILQIITTLSDDFEEETLHVSQNVMNKLAFTRSPQPIMAICRQNNHSLIVEDGQRYLLLDRVQDPGNVGTMMRTALAFGYDQMIMSEDCVDLYNDKVIRATQGALFQMNVCVMNLKDAIVFLKHQGVDVYGTCLRDASSIETYQVKDKMAFVMGNEGQGVCDEILELCQHRLYIPIQTVESLNVGIASAITMYHFQK</sequence>